<evidence type="ECO:0000313" key="3">
    <source>
        <dbReference type="EMBL" id="ELR72416.1"/>
    </source>
</evidence>
<comment type="caution">
    <text evidence="3">The sequence shown here is derived from an EMBL/GenBank/DDBJ whole genome shotgun (WGS) entry which is preliminary data.</text>
</comment>
<dbReference type="eggNOG" id="COG0526">
    <property type="taxonomic scope" value="Bacteria"/>
</dbReference>
<proteinExistence type="predicted"/>
<evidence type="ECO:0000259" key="2">
    <source>
        <dbReference type="PROSITE" id="PS51352"/>
    </source>
</evidence>
<dbReference type="PANTHER" id="PTHR42852">
    <property type="entry name" value="THIOL:DISULFIDE INTERCHANGE PROTEIN DSBE"/>
    <property type="match status" value="1"/>
</dbReference>
<keyword evidence="4" id="KW-1185">Reference proteome</keyword>
<dbReference type="InterPro" id="IPR013766">
    <property type="entry name" value="Thioredoxin_domain"/>
</dbReference>
<dbReference type="Pfam" id="PF00578">
    <property type="entry name" value="AhpC-TSA"/>
    <property type="match status" value="1"/>
</dbReference>
<dbReference type="GO" id="GO:0016209">
    <property type="term" value="F:antioxidant activity"/>
    <property type="evidence" value="ECO:0007669"/>
    <property type="project" value="InterPro"/>
</dbReference>
<gene>
    <name evidence="3" type="ORF">C900_01572</name>
</gene>
<dbReference type="InterPro" id="IPR036249">
    <property type="entry name" value="Thioredoxin-like_sf"/>
</dbReference>
<dbReference type="CDD" id="cd02966">
    <property type="entry name" value="TlpA_like_family"/>
    <property type="match status" value="1"/>
</dbReference>
<dbReference type="PANTHER" id="PTHR42852:SF13">
    <property type="entry name" value="PROTEIN DIPZ"/>
    <property type="match status" value="1"/>
</dbReference>
<protein>
    <submittedName>
        <fullName evidence="3">Thiol-disulfide oxidoreductase</fullName>
    </submittedName>
</protein>
<dbReference type="InterPro" id="IPR050553">
    <property type="entry name" value="Thioredoxin_ResA/DsbE_sf"/>
</dbReference>
<dbReference type="AlphaFoldDB" id="L8JTU2"/>
<dbReference type="GO" id="GO:0016491">
    <property type="term" value="F:oxidoreductase activity"/>
    <property type="evidence" value="ECO:0007669"/>
    <property type="project" value="InterPro"/>
</dbReference>
<sequence>MKKQLKEWGIFLIIVLFLYFTGLYTDVAALAQRAILTTGLITADTELEAGKKDVADYNFMLKDLEGKTINLEDYKGKVIFMNLWATWCPPCVAEMPGIQELYEEVKSDDIVFIMLSMDDSEVKPKKFIEKKGYTFPVYMAASRVPDIYRSPSIPTTFVISADGRIVSKKVGMAKYNTKSFIKFMKEEAEKVEL</sequence>
<dbReference type="Gene3D" id="3.40.30.10">
    <property type="entry name" value="Glutaredoxin"/>
    <property type="match status" value="1"/>
</dbReference>
<evidence type="ECO:0000313" key="4">
    <source>
        <dbReference type="Proteomes" id="UP000011135"/>
    </source>
</evidence>
<keyword evidence="1" id="KW-0676">Redox-active center</keyword>
<dbReference type="InterPro" id="IPR017937">
    <property type="entry name" value="Thioredoxin_CS"/>
</dbReference>
<name>L8JTU2_9BACT</name>
<dbReference type="Proteomes" id="UP000011135">
    <property type="component" value="Unassembled WGS sequence"/>
</dbReference>
<dbReference type="PROSITE" id="PS51352">
    <property type="entry name" value="THIOREDOXIN_2"/>
    <property type="match status" value="1"/>
</dbReference>
<reference evidence="3 4" key="1">
    <citation type="submission" date="2012-12" db="EMBL/GenBank/DDBJ databases">
        <title>Genome assembly of Fulvivirga imtechensis AK7.</title>
        <authorList>
            <person name="Nupur N."/>
            <person name="Khatri I."/>
            <person name="Kumar R."/>
            <person name="Subramanian S."/>
            <person name="Pinnaka A."/>
        </authorList>
    </citation>
    <scope>NUCLEOTIDE SEQUENCE [LARGE SCALE GENOMIC DNA]</scope>
    <source>
        <strain evidence="3 4">AK7</strain>
    </source>
</reference>
<dbReference type="SUPFAM" id="SSF52833">
    <property type="entry name" value="Thioredoxin-like"/>
    <property type="match status" value="1"/>
</dbReference>
<dbReference type="RefSeq" id="WP_009579005.1">
    <property type="nucleotide sequence ID" value="NZ_AMZN01000023.1"/>
</dbReference>
<organism evidence="3 4">
    <name type="scientific">Fulvivirga imtechensis AK7</name>
    <dbReference type="NCBI Taxonomy" id="1237149"/>
    <lineage>
        <taxon>Bacteria</taxon>
        <taxon>Pseudomonadati</taxon>
        <taxon>Bacteroidota</taxon>
        <taxon>Cytophagia</taxon>
        <taxon>Cytophagales</taxon>
        <taxon>Fulvivirgaceae</taxon>
        <taxon>Fulvivirga</taxon>
    </lineage>
</organism>
<accession>L8JTU2</accession>
<dbReference type="InterPro" id="IPR000866">
    <property type="entry name" value="AhpC/TSA"/>
</dbReference>
<dbReference type="EMBL" id="AMZN01000023">
    <property type="protein sequence ID" value="ELR72416.1"/>
    <property type="molecule type" value="Genomic_DNA"/>
</dbReference>
<dbReference type="PROSITE" id="PS00194">
    <property type="entry name" value="THIOREDOXIN_1"/>
    <property type="match status" value="1"/>
</dbReference>
<feature type="domain" description="Thioredoxin" evidence="2">
    <location>
        <begin position="50"/>
        <end position="189"/>
    </location>
</feature>
<dbReference type="STRING" id="1237149.C900_01572"/>
<evidence type="ECO:0000256" key="1">
    <source>
        <dbReference type="ARBA" id="ARBA00023284"/>
    </source>
</evidence>
<dbReference type="OrthoDB" id="6399635at2"/>